<gene>
    <name evidence="1" type="ORF">H5410_015348</name>
</gene>
<dbReference type="Proteomes" id="UP000824120">
    <property type="component" value="Chromosome 3"/>
</dbReference>
<reference evidence="1 2" key="1">
    <citation type="submission" date="2020-09" db="EMBL/GenBank/DDBJ databases">
        <title>De no assembly of potato wild relative species, Solanum commersonii.</title>
        <authorList>
            <person name="Cho K."/>
        </authorList>
    </citation>
    <scope>NUCLEOTIDE SEQUENCE [LARGE SCALE GENOMIC DNA]</scope>
    <source>
        <strain evidence="1">LZ3.2</strain>
        <tissue evidence="1">Leaf</tissue>
    </source>
</reference>
<dbReference type="AlphaFoldDB" id="A0A9J5ZU52"/>
<comment type="caution">
    <text evidence="1">The sequence shown here is derived from an EMBL/GenBank/DDBJ whole genome shotgun (WGS) entry which is preliminary data.</text>
</comment>
<organism evidence="1 2">
    <name type="scientific">Solanum commersonii</name>
    <name type="common">Commerson's wild potato</name>
    <name type="synonym">Commerson's nightshade</name>
    <dbReference type="NCBI Taxonomy" id="4109"/>
    <lineage>
        <taxon>Eukaryota</taxon>
        <taxon>Viridiplantae</taxon>
        <taxon>Streptophyta</taxon>
        <taxon>Embryophyta</taxon>
        <taxon>Tracheophyta</taxon>
        <taxon>Spermatophyta</taxon>
        <taxon>Magnoliopsida</taxon>
        <taxon>eudicotyledons</taxon>
        <taxon>Gunneridae</taxon>
        <taxon>Pentapetalae</taxon>
        <taxon>asterids</taxon>
        <taxon>lamiids</taxon>
        <taxon>Solanales</taxon>
        <taxon>Solanaceae</taxon>
        <taxon>Solanoideae</taxon>
        <taxon>Solaneae</taxon>
        <taxon>Solanum</taxon>
    </lineage>
</organism>
<keyword evidence="2" id="KW-1185">Reference proteome</keyword>
<dbReference type="PROSITE" id="PS51257">
    <property type="entry name" value="PROKAR_LIPOPROTEIN"/>
    <property type="match status" value="1"/>
</dbReference>
<accession>A0A9J5ZU52</accession>
<evidence type="ECO:0000313" key="2">
    <source>
        <dbReference type="Proteomes" id="UP000824120"/>
    </source>
</evidence>
<name>A0A9J5ZU52_SOLCO</name>
<evidence type="ECO:0000313" key="1">
    <source>
        <dbReference type="EMBL" id="KAG5615524.1"/>
    </source>
</evidence>
<proteinExistence type="predicted"/>
<sequence>MRTTTILGIANPRRIMLSTFLEDTPYQAYSTLGCGLRLFKRILRT</sequence>
<protein>
    <submittedName>
        <fullName evidence="1">Uncharacterized protein</fullName>
    </submittedName>
</protein>
<dbReference type="EMBL" id="JACXVP010000003">
    <property type="protein sequence ID" value="KAG5615524.1"/>
    <property type="molecule type" value="Genomic_DNA"/>
</dbReference>